<sequence>MSESIRPSDDSDSNTSVSSHNPDDSILGIHTRELGVPPPARACVTIDGSHPESPGLQDDSEQTMTTTTTHPARRMFAAVAVSTAALGGLAFTAAPASATQAPSINQCLVFRPYLVQGVQNQAGCVAAVQSFLRAYTPGSPAVDGQFGTETHQRVVQFQQRMNIGADGKVGTNTWNAIQAECGWRGDCNYHANY</sequence>
<organism evidence="3 4">
    <name type="scientific">Nocardia goodfellowii</name>
    <dbReference type="NCBI Taxonomy" id="882446"/>
    <lineage>
        <taxon>Bacteria</taxon>
        <taxon>Bacillati</taxon>
        <taxon>Actinomycetota</taxon>
        <taxon>Actinomycetes</taxon>
        <taxon>Mycobacteriales</taxon>
        <taxon>Nocardiaceae</taxon>
        <taxon>Nocardia</taxon>
    </lineage>
</organism>
<dbReference type="InterPro" id="IPR036366">
    <property type="entry name" value="PGBDSf"/>
</dbReference>
<reference evidence="3 4" key="1">
    <citation type="submission" date="2021-03" db="EMBL/GenBank/DDBJ databases">
        <title>Sequencing the genomes of 1000 actinobacteria strains.</title>
        <authorList>
            <person name="Klenk H.-P."/>
        </authorList>
    </citation>
    <scope>NUCLEOTIDE SEQUENCE [LARGE SCALE GENOMIC DNA]</scope>
    <source>
        <strain evidence="3 4">DSM 45516</strain>
    </source>
</reference>
<evidence type="ECO:0000313" key="4">
    <source>
        <dbReference type="Proteomes" id="UP001519325"/>
    </source>
</evidence>
<comment type="caution">
    <text evidence="3">The sequence shown here is derived from an EMBL/GenBank/DDBJ whole genome shotgun (WGS) entry which is preliminary data.</text>
</comment>
<accession>A0ABS4QKL6</accession>
<proteinExistence type="predicted"/>
<keyword evidence="4" id="KW-1185">Reference proteome</keyword>
<dbReference type="EMBL" id="JAGGMR010000001">
    <property type="protein sequence ID" value="MBP2191633.1"/>
    <property type="molecule type" value="Genomic_DNA"/>
</dbReference>
<feature type="domain" description="Peptidoglycan binding-like" evidence="2">
    <location>
        <begin position="125"/>
        <end position="177"/>
    </location>
</feature>
<dbReference type="Proteomes" id="UP001519325">
    <property type="component" value="Unassembled WGS sequence"/>
</dbReference>
<evidence type="ECO:0000313" key="3">
    <source>
        <dbReference type="EMBL" id="MBP2191633.1"/>
    </source>
</evidence>
<dbReference type="Pfam" id="PF01471">
    <property type="entry name" value="PG_binding_1"/>
    <property type="match status" value="1"/>
</dbReference>
<name>A0ABS4QKL6_9NOCA</name>
<dbReference type="Gene3D" id="1.10.101.10">
    <property type="entry name" value="PGBD-like superfamily/PGBD"/>
    <property type="match status" value="1"/>
</dbReference>
<dbReference type="InterPro" id="IPR002477">
    <property type="entry name" value="Peptidoglycan-bd-like"/>
</dbReference>
<dbReference type="InterPro" id="IPR036365">
    <property type="entry name" value="PGBD-like_sf"/>
</dbReference>
<dbReference type="SUPFAM" id="SSF47090">
    <property type="entry name" value="PGBD-like"/>
    <property type="match status" value="1"/>
</dbReference>
<dbReference type="RefSeq" id="WP_209893545.1">
    <property type="nucleotide sequence ID" value="NZ_JAGGMR010000001.1"/>
</dbReference>
<protein>
    <submittedName>
        <fullName evidence="3">Peptidoglycan hydrolase-like protein with peptidoglycan-binding domain</fullName>
    </submittedName>
</protein>
<evidence type="ECO:0000259" key="2">
    <source>
        <dbReference type="Pfam" id="PF01471"/>
    </source>
</evidence>
<gene>
    <name evidence="3" type="ORF">BJ987_004534</name>
</gene>
<feature type="region of interest" description="Disordered" evidence="1">
    <location>
        <begin position="1"/>
        <end position="68"/>
    </location>
</feature>
<evidence type="ECO:0000256" key="1">
    <source>
        <dbReference type="SAM" id="MobiDB-lite"/>
    </source>
</evidence>